<accession>X0U8S4</accession>
<dbReference type="AlphaFoldDB" id="X0U8S4"/>
<organism evidence="2">
    <name type="scientific">marine sediment metagenome</name>
    <dbReference type="NCBI Taxonomy" id="412755"/>
    <lineage>
        <taxon>unclassified sequences</taxon>
        <taxon>metagenomes</taxon>
        <taxon>ecological metagenomes</taxon>
    </lineage>
</organism>
<gene>
    <name evidence="2" type="ORF">S01H1_26259</name>
</gene>
<sequence>MLDQGFEGRIGTKSEEEEGRDCGARYERNWTGVEVVPQVK</sequence>
<evidence type="ECO:0000256" key="1">
    <source>
        <dbReference type="SAM" id="MobiDB-lite"/>
    </source>
</evidence>
<feature type="compositionally biased region" description="Basic and acidic residues" evidence="1">
    <location>
        <begin position="10"/>
        <end position="21"/>
    </location>
</feature>
<evidence type="ECO:0000313" key="2">
    <source>
        <dbReference type="EMBL" id="GAF95731.1"/>
    </source>
</evidence>
<feature type="region of interest" description="Disordered" evidence="1">
    <location>
        <begin position="1"/>
        <end position="21"/>
    </location>
</feature>
<comment type="caution">
    <text evidence="2">The sequence shown here is derived from an EMBL/GenBank/DDBJ whole genome shotgun (WGS) entry which is preliminary data.</text>
</comment>
<protein>
    <submittedName>
        <fullName evidence="2">Uncharacterized protein</fullName>
    </submittedName>
</protein>
<proteinExistence type="predicted"/>
<reference evidence="2" key="1">
    <citation type="journal article" date="2014" name="Front. Microbiol.">
        <title>High frequency of phylogenetically diverse reductive dehalogenase-homologous genes in deep subseafloor sedimentary metagenomes.</title>
        <authorList>
            <person name="Kawai M."/>
            <person name="Futagami T."/>
            <person name="Toyoda A."/>
            <person name="Takaki Y."/>
            <person name="Nishi S."/>
            <person name="Hori S."/>
            <person name="Arai W."/>
            <person name="Tsubouchi T."/>
            <person name="Morono Y."/>
            <person name="Uchiyama I."/>
            <person name="Ito T."/>
            <person name="Fujiyama A."/>
            <person name="Inagaki F."/>
            <person name="Takami H."/>
        </authorList>
    </citation>
    <scope>NUCLEOTIDE SEQUENCE</scope>
    <source>
        <strain evidence="2">Expedition CK06-06</strain>
    </source>
</reference>
<name>X0U8S4_9ZZZZ</name>
<dbReference type="EMBL" id="BARS01015908">
    <property type="protein sequence ID" value="GAF95731.1"/>
    <property type="molecule type" value="Genomic_DNA"/>
</dbReference>